<proteinExistence type="inferred from homology"/>
<keyword evidence="3" id="KW-0273">Eye lens protein</keyword>
<organism evidence="6 7">
    <name type="scientific">Dissostichus mawsoni</name>
    <name type="common">Antarctic cod</name>
    <dbReference type="NCBI Taxonomy" id="36200"/>
    <lineage>
        <taxon>Eukaryota</taxon>
        <taxon>Metazoa</taxon>
        <taxon>Chordata</taxon>
        <taxon>Craniata</taxon>
        <taxon>Vertebrata</taxon>
        <taxon>Euteleostomi</taxon>
        <taxon>Actinopterygii</taxon>
        <taxon>Neopterygii</taxon>
        <taxon>Teleostei</taxon>
        <taxon>Neoteleostei</taxon>
        <taxon>Acanthomorphata</taxon>
        <taxon>Eupercaria</taxon>
        <taxon>Perciformes</taxon>
        <taxon>Notothenioidei</taxon>
        <taxon>Nototheniidae</taxon>
        <taxon>Dissostichus</taxon>
    </lineage>
</organism>
<dbReference type="InterPro" id="IPR001064">
    <property type="entry name" value="Beta/gamma_crystallin"/>
</dbReference>
<dbReference type="InterPro" id="IPR011024">
    <property type="entry name" value="G_crystallin-like"/>
</dbReference>
<name>A0A7J5Y296_DISMA</name>
<comment type="similarity">
    <text evidence="2">Belongs to the beta/gamma-crystallin family.</text>
</comment>
<dbReference type="GO" id="GO:0007601">
    <property type="term" value="P:visual perception"/>
    <property type="evidence" value="ECO:0007669"/>
    <property type="project" value="TreeGrafter"/>
</dbReference>
<dbReference type="Proteomes" id="UP000518266">
    <property type="component" value="Unassembled WGS sequence"/>
</dbReference>
<dbReference type="Gene3D" id="2.60.20.10">
    <property type="entry name" value="Crystallins"/>
    <property type="match status" value="2"/>
</dbReference>
<protein>
    <recommendedName>
        <fullName evidence="5">Beta/gamma crystallin 'Greek key' domain-containing protein</fullName>
    </recommendedName>
</protein>
<feature type="domain" description="Beta/gamma crystallin 'Greek key'" evidence="5">
    <location>
        <begin position="49"/>
        <end position="90"/>
    </location>
</feature>
<dbReference type="PROSITE" id="PS50915">
    <property type="entry name" value="CRYSTALLIN_BETA_GAMMA"/>
    <property type="match status" value="3"/>
</dbReference>
<evidence type="ECO:0000313" key="6">
    <source>
        <dbReference type="EMBL" id="KAF3843552.1"/>
    </source>
</evidence>
<dbReference type="SUPFAM" id="SSF49695">
    <property type="entry name" value="gamma-Crystallin-like"/>
    <property type="match status" value="1"/>
</dbReference>
<dbReference type="InterPro" id="IPR050252">
    <property type="entry name" value="Beta/Gamma-Crystallin"/>
</dbReference>
<comment type="caution">
    <text evidence="6">The sequence shown here is derived from an EMBL/GenBank/DDBJ whole genome shotgun (WGS) entry which is preliminary data.</text>
</comment>
<keyword evidence="4" id="KW-0677">Repeat</keyword>
<dbReference type="EMBL" id="JAAKFY010000018">
    <property type="protein sequence ID" value="KAF3843552.1"/>
    <property type="molecule type" value="Genomic_DNA"/>
</dbReference>
<accession>A0A7J5Y296</accession>
<evidence type="ECO:0000313" key="7">
    <source>
        <dbReference type="Proteomes" id="UP000518266"/>
    </source>
</evidence>
<keyword evidence="7" id="KW-1185">Reference proteome</keyword>
<dbReference type="GO" id="GO:0002088">
    <property type="term" value="P:lens development in camera-type eye"/>
    <property type="evidence" value="ECO:0007669"/>
    <property type="project" value="TreeGrafter"/>
</dbReference>
<dbReference type="PANTHER" id="PTHR11818:SF129">
    <property type="entry name" value="CRYSTALLIN, GAMMA M6-RELATED"/>
    <property type="match status" value="1"/>
</dbReference>
<reference evidence="6 7" key="1">
    <citation type="submission" date="2020-03" db="EMBL/GenBank/DDBJ databases">
        <title>Dissostichus mawsoni Genome sequencing and assembly.</title>
        <authorList>
            <person name="Park H."/>
        </authorList>
    </citation>
    <scope>NUCLEOTIDE SEQUENCE [LARGE SCALE GENOMIC DNA]</scope>
    <source>
        <strain evidence="6">DM0001</strain>
        <tissue evidence="6">Muscle</tissue>
    </source>
</reference>
<feature type="domain" description="Beta/gamma crystallin 'Greek key'" evidence="5">
    <location>
        <begin position="10"/>
        <end position="48"/>
    </location>
</feature>
<dbReference type="PANTHER" id="PTHR11818">
    <property type="entry name" value="BETA/GAMMA CRYSTALLIN"/>
    <property type="match status" value="1"/>
</dbReference>
<dbReference type="AlphaFoldDB" id="A0A7J5Y296"/>
<evidence type="ECO:0000256" key="1">
    <source>
        <dbReference type="ARBA" id="ARBA00003689"/>
    </source>
</evidence>
<comment type="function">
    <text evidence="1">Crystallins are the dominant structural components of the vertebrate eye lens.</text>
</comment>
<dbReference type="OrthoDB" id="8407241at2759"/>
<dbReference type="PRINTS" id="PR01367">
    <property type="entry name" value="BGCRYSTALLIN"/>
</dbReference>
<evidence type="ECO:0000256" key="2">
    <source>
        <dbReference type="ARBA" id="ARBA00009646"/>
    </source>
</evidence>
<gene>
    <name evidence="6" type="ORF">F7725_002401</name>
</gene>
<dbReference type="FunFam" id="2.60.20.10:FF:000001">
    <property type="entry name" value="Crystallin gamma S"/>
    <property type="match status" value="1"/>
</dbReference>
<evidence type="ECO:0000259" key="5">
    <source>
        <dbReference type="PROSITE" id="PS50915"/>
    </source>
</evidence>
<evidence type="ECO:0000256" key="4">
    <source>
        <dbReference type="ARBA" id="ARBA00022737"/>
    </source>
</evidence>
<dbReference type="SMART" id="SM00247">
    <property type="entry name" value="XTALbg"/>
    <property type="match status" value="2"/>
</dbReference>
<evidence type="ECO:0000256" key="3">
    <source>
        <dbReference type="ARBA" id="ARBA00022613"/>
    </source>
</evidence>
<feature type="domain" description="Beta/gamma crystallin 'Greek key'" evidence="5">
    <location>
        <begin position="137"/>
        <end position="179"/>
    </location>
</feature>
<dbReference type="Pfam" id="PF00030">
    <property type="entry name" value="Crystall"/>
    <property type="match status" value="2"/>
</dbReference>
<sequence length="181" mass="21284">MAQGNRCIMGKIVFYEERNFCGRQFEYNQDCADLRCVLKQCSSIRVESGCFMIYDQPNFSGNQYCLKKGEYPDCQHWMGTDSVFSCRLISMDAGAFSMRLYQRIEFGGQMMDLADDCPSVHERFHLNDIFSCNVTNGNWLFYEHPDFQGRMYLIRRGEYMRFSEWGGRSARVGSIRRILDY</sequence>
<dbReference type="GO" id="GO:0005212">
    <property type="term" value="F:structural constituent of eye lens"/>
    <property type="evidence" value="ECO:0007669"/>
    <property type="project" value="UniProtKB-KW"/>
</dbReference>
<dbReference type="FunFam" id="2.60.20.10:FF:000003">
    <property type="entry name" value="Crystallin gamma S"/>
    <property type="match status" value="1"/>
</dbReference>